<organism evidence="2 3">
    <name type="scientific">Zea mays</name>
    <name type="common">Maize</name>
    <dbReference type="NCBI Taxonomy" id="4577"/>
    <lineage>
        <taxon>Eukaryota</taxon>
        <taxon>Viridiplantae</taxon>
        <taxon>Streptophyta</taxon>
        <taxon>Embryophyta</taxon>
        <taxon>Tracheophyta</taxon>
        <taxon>Spermatophyta</taxon>
        <taxon>Magnoliopsida</taxon>
        <taxon>Liliopsida</taxon>
        <taxon>Poales</taxon>
        <taxon>Poaceae</taxon>
        <taxon>PACMAD clade</taxon>
        <taxon>Panicoideae</taxon>
        <taxon>Andropogonodae</taxon>
        <taxon>Andropogoneae</taxon>
        <taxon>Tripsacinae</taxon>
        <taxon>Zea</taxon>
    </lineage>
</organism>
<dbReference type="InParanoid" id="A0A804PF59"/>
<reference evidence="3" key="1">
    <citation type="journal article" date="2009" name="Science">
        <title>The B73 maize genome: complexity, diversity, and dynamics.</title>
        <authorList>
            <person name="Schnable P.S."/>
            <person name="Ware D."/>
            <person name="Fulton R.S."/>
            <person name="Stein J.C."/>
            <person name="Wei F."/>
            <person name="Pasternak S."/>
            <person name="Liang C."/>
            <person name="Zhang J."/>
            <person name="Fulton L."/>
            <person name="Graves T.A."/>
            <person name="Minx P."/>
            <person name="Reily A.D."/>
            <person name="Courtney L."/>
            <person name="Kruchowski S.S."/>
            <person name="Tomlinson C."/>
            <person name="Strong C."/>
            <person name="Delehaunty K."/>
            <person name="Fronick C."/>
            <person name="Courtney B."/>
            <person name="Rock S.M."/>
            <person name="Belter E."/>
            <person name="Du F."/>
            <person name="Kim K."/>
            <person name="Abbott R.M."/>
            <person name="Cotton M."/>
            <person name="Levy A."/>
            <person name="Marchetto P."/>
            <person name="Ochoa K."/>
            <person name="Jackson S.M."/>
            <person name="Gillam B."/>
            <person name="Chen W."/>
            <person name="Yan L."/>
            <person name="Higginbotham J."/>
            <person name="Cardenas M."/>
            <person name="Waligorski J."/>
            <person name="Applebaum E."/>
            <person name="Phelps L."/>
            <person name="Falcone J."/>
            <person name="Kanchi K."/>
            <person name="Thane T."/>
            <person name="Scimone A."/>
            <person name="Thane N."/>
            <person name="Henke J."/>
            <person name="Wang T."/>
            <person name="Ruppert J."/>
            <person name="Shah N."/>
            <person name="Rotter K."/>
            <person name="Hodges J."/>
            <person name="Ingenthron E."/>
            <person name="Cordes M."/>
            <person name="Kohlberg S."/>
            <person name="Sgro J."/>
            <person name="Delgado B."/>
            <person name="Mead K."/>
            <person name="Chinwalla A."/>
            <person name="Leonard S."/>
            <person name="Crouse K."/>
            <person name="Collura K."/>
            <person name="Kudrna D."/>
            <person name="Currie J."/>
            <person name="He R."/>
            <person name="Angelova A."/>
            <person name="Rajasekar S."/>
            <person name="Mueller T."/>
            <person name="Lomeli R."/>
            <person name="Scara G."/>
            <person name="Ko A."/>
            <person name="Delaney K."/>
            <person name="Wissotski M."/>
            <person name="Lopez G."/>
            <person name="Campos D."/>
            <person name="Braidotti M."/>
            <person name="Ashley E."/>
            <person name="Golser W."/>
            <person name="Kim H."/>
            <person name="Lee S."/>
            <person name="Lin J."/>
            <person name="Dujmic Z."/>
            <person name="Kim W."/>
            <person name="Talag J."/>
            <person name="Zuccolo A."/>
            <person name="Fan C."/>
            <person name="Sebastian A."/>
            <person name="Kramer M."/>
            <person name="Spiegel L."/>
            <person name="Nascimento L."/>
            <person name="Zutavern T."/>
            <person name="Miller B."/>
            <person name="Ambroise C."/>
            <person name="Muller S."/>
            <person name="Spooner W."/>
            <person name="Narechania A."/>
            <person name="Ren L."/>
            <person name="Wei S."/>
            <person name="Kumari S."/>
            <person name="Faga B."/>
            <person name="Levy M.J."/>
            <person name="McMahan L."/>
            <person name="Van Buren P."/>
            <person name="Vaughn M.W."/>
            <person name="Ying K."/>
            <person name="Yeh C.-T."/>
            <person name="Emrich S.J."/>
            <person name="Jia Y."/>
            <person name="Kalyanaraman A."/>
            <person name="Hsia A.-P."/>
            <person name="Barbazuk W.B."/>
            <person name="Baucom R.S."/>
            <person name="Brutnell T.P."/>
            <person name="Carpita N.C."/>
            <person name="Chaparro C."/>
            <person name="Chia J.-M."/>
            <person name="Deragon J.-M."/>
            <person name="Estill J.C."/>
            <person name="Fu Y."/>
            <person name="Jeddeloh J.A."/>
            <person name="Han Y."/>
            <person name="Lee H."/>
            <person name="Li P."/>
            <person name="Lisch D.R."/>
            <person name="Liu S."/>
            <person name="Liu Z."/>
            <person name="Nagel D.H."/>
            <person name="McCann M.C."/>
            <person name="SanMiguel P."/>
            <person name="Myers A.M."/>
            <person name="Nettleton D."/>
            <person name="Nguyen J."/>
            <person name="Penning B.W."/>
            <person name="Ponnala L."/>
            <person name="Schneider K.L."/>
            <person name="Schwartz D.C."/>
            <person name="Sharma A."/>
            <person name="Soderlund C."/>
            <person name="Springer N.M."/>
            <person name="Sun Q."/>
            <person name="Wang H."/>
            <person name="Waterman M."/>
            <person name="Westerman R."/>
            <person name="Wolfgruber T.K."/>
            <person name="Yang L."/>
            <person name="Yu Y."/>
            <person name="Zhang L."/>
            <person name="Zhou S."/>
            <person name="Zhu Q."/>
            <person name="Bennetzen J.L."/>
            <person name="Dawe R.K."/>
            <person name="Jiang J."/>
            <person name="Jiang N."/>
            <person name="Presting G.G."/>
            <person name="Wessler S.R."/>
            <person name="Aluru S."/>
            <person name="Martienssen R.A."/>
            <person name="Clifton S.W."/>
            <person name="McCombie W.R."/>
            <person name="Wing R.A."/>
            <person name="Wilson R.K."/>
        </authorList>
    </citation>
    <scope>NUCLEOTIDE SEQUENCE [LARGE SCALE GENOMIC DNA]</scope>
    <source>
        <strain evidence="3">cv. B73</strain>
    </source>
</reference>
<sequence>MTLLHNLGPTRRPPPPSSWAAPAGGYGIGGRGGQEQGRHGRHHHRQPGGGGQARARGGQGARPPDPHHLQVARRRRRSRRSGRGTSGQLGNGEIVDRNTPVLIDALSSDGSACKKLESSTTAPFAGVHNLHGARFCHLPPRCINDRGFCLSLTLRRLPPPHPSTSPLPQPWIHRTPRPGAAVPRHRRPGSTSSSSPHHYAAHLHRAPVPVSGGGCGAHAGGSEVREQDPHGVPVPIRAWDAHGRCRGSLKSRPRIPIQMRRMTSIPRPAADAADARVDASTSAASSRSRRASAGSEVRERDPHSGREAHGGSKVWEGDPHGVPVLVPISARDAHGRGSGSLESRPRIPIRTRRMTSILRPAADVADARVDASTSAASSRSRRASADREVRERDPHGGSEARGGSEVWEQDPHGVPDDLDLAPGRSRRPRRRIDLLGELQIPLGFGREEAAPRSAEPDTRRGGARGDATRRNDDVERGQAPANADRNDNGALEDTDVRKKAEDAEAKRKAEEAEAEARRKKEDEEWDADLAAYYQEQWATEDEGATGAAAATAETAPLAAV</sequence>
<feature type="compositionally biased region" description="Gly residues" evidence="1">
    <location>
        <begin position="47"/>
        <end position="60"/>
    </location>
</feature>
<dbReference type="EnsemblPlants" id="Zm00001eb232830_T001">
    <property type="protein sequence ID" value="Zm00001eb232830_P001"/>
    <property type="gene ID" value="Zm00001eb232830"/>
</dbReference>
<feature type="compositionally biased region" description="Gly residues" evidence="1">
    <location>
        <begin position="24"/>
        <end position="35"/>
    </location>
</feature>
<feature type="region of interest" description="Disordered" evidence="1">
    <location>
        <begin position="161"/>
        <end position="323"/>
    </location>
</feature>
<feature type="compositionally biased region" description="Basic and acidic residues" evidence="1">
    <location>
        <begin position="383"/>
        <end position="398"/>
    </location>
</feature>
<feature type="compositionally biased region" description="Low complexity" evidence="1">
    <location>
        <begin position="544"/>
        <end position="560"/>
    </location>
</feature>
<evidence type="ECO:0000313" key="3">
    <source>
        <dbReference type="Proteomes" id="UP000007305"/>
    </source>
</evidence>
<feature type="compositionally biased region" description="Basic and acidic residues" evidence="1">
    <location>
        <begin position="445"/>
        <end position="460"/>
    </location>
</feature>
<feature type="compositionally biased region" description="Basic and acidic residues" evidence="1">
    <location>
        <begin position="466"/>
        <end position="476"/>
    </location>
</feature>
<dbReference type="AlphaFoldDB" id="A0A804PF59"/>
<reference evidence="2" key="2">
    <citation type="submission" date="2019-07" db="EMBL/GenBank/DDBJ databases">
        <authorList>
            <person name="Seetharam A."/>
            <person name="Woodhouse M."/>
            <person name="Cannon E."/>
        </authorList>
    </citation>
    <scope>NUCLEOTIDE SEQUENCE [LARGE SCALE GENOMIC DNA]</scope>
    <source>
        <strain evidence="2">cv. B73</strain>
    </source>
</reference>
<proteinExistence type="predicted"/>
<feature type="compositionally biased region" description="Basic and acidic residues" evidence="1">
    <location>
        <begin position="494"/>
        <end position="522"/>
    </location>
</feature>
<feature type="compositionally biased region" description="Basic residues" evidence="1">
    <location>
        <begin position="244"/>
        <end position="253"/>
    </location>
</feature>
<evidence type="ECO:0000313" key="2">
    <source>
        <dbReference type="EnsemblPlants" id="Zm00001eb232830_P001"/>
    </source>
</evidence>
<feature type="compositionally biased region" description="Basic and acidic residues" evidence="1">
    <location>
        <begin position="296"/>
        <end position="319"/>
    </location>
</feature>
<evidence type="ECO:0000256" key="1">
    <source>
        <dbReference type="SAM" id="MobiDB-lite"/>
    </source>
</evidence>
<dbReference type="Gramene" id="Zm00001eb232830_T001">
    <property type="protein sequence ID" value="Zm00001eb232830_P001"/>
    <property type="gene ID" value="Zm00001eb232830"/>
</dbReference>
<protein>
    <submittedName>
        <fullName evidence="2">Uncharacterized protein</fullName>
    </submittedName>
</protein>
<name>A0A804PF59_MAIZE</name>
<accession>A0A804PF59</accession>
<feature type="region of interest" description="Disordered" evidence="1">
    <location>
        <begin position="364"/>
        <end position="560"/>
    </location>
</feature>
<reference evidence="2" key="3">
    <citation type="submission" date="2021-05" db="UniProtKB">
        <authorList>
            <consortium name="EnsemblPlants"/>
        </authorList>
    </citation>
    <scope>IDENTIFICATION</scope>
    <source>
        <strain evidence="2">cv. B73</strain>
    </source>
</reference>
<dbReference type="Proteomes" id="UP000007305">
    <property type="component" value="Chromosome 5"/>
</dbReference>
<feature type="region of interest" description="Disordered" evidence="1">
    <location>
        <begin position="1"/>
        <end position="95"/>
    </location>
</feature>
<feature type="compositionally biased region" description="Basic residues" evidence="1">
    <location>
        <begin position="70"/>
        <end position="82"/>
    </location>
</feature>
<keyword evidence="3" id="KW-1185">Reference proteome</keyword>